<protein>
    <submittedName>
        <fullName evidence="1">Uncharacterized protein</fullName>
    </submittedName>
</protein>
<reference evidence="1 2" key="1">
    <citation type="submission" date="2021-01" db="EMBL/GenBank/DDBJ databases">
        <title>Genomic Encyclopedia of Type Strains, Phase IV (KMG-IV): sequencing the most valuable type-strain genomes for metagenomic binning, comparative biology and taxonomic classification.</title>
        <authorList>
            <person name="Goeker M."/>
        </authorList>
    </citation>
    <scope>NUCLEOTIDE SEQUENCE [LARGE SCALE GENOMIC DNA]</scope>
    <source>
        <strain evidence="1 2">DSM 105453</strain>
    </source>
</reference>
<evidence type="ECO:0000313" key="2">
    <source>
        <dbReference type="Proteomes" id="UP000823485"/>
    </source>
</evidence>
<proteinExistence type="predicted"/>
<evidence type="ECO:0000313" key="1">
    <source>
        <dbReference type="EMBL" id="MBM7717558.1"/>
    </source>
</evidence>
<accession>A0ABS2RD27</accession>
<dbReference type="EMBL" id="JAFBFH010000054">
    <property type="protein sequence ID" value="MBM7717558.1"/>
    <property type="molecule type" value="Genomic_DNA"/>
</dbReference>
<organism evidence="1 2">
    <name type="scientific">Siminovitchia thermophila</name>
    <dbReference type="NCBI Taxonomy" id="1245522"/>
    <lineage>
        <taxon>Bacteria</taxon>
        <taxon>Bacillati</taxon>
        <taxon>Bacillota</taxon>
        <taxon>Bacilli</taxon>
        <taxon>Bacillales</taxon>
        <taxon>Bacillaceae</taxon>
        <taxon>Siminovitchia</taxon>
    </lineage>
</organism>
<comment type="caution">
    <text evidence="1">The sequence shown here is derived from an EMBL/GenBank/DDBJ whole genome shotgun (WGS) entry which is preliminary data.</text>
</comment>
<name>A0ABS2RD27_9BACI</name>
<keyword evidence="2" id="KW-1185">Reference proteome</keyword>
<sequence length="35" mass="3690">MADKQNFNAMGEGIFGTGVGIGQNGHHAQYDYCGT</sequence>
<dbReference type="Proteomes" id="UP000823485">
    <property type="component" value="Unassembled WGS sequence"/>
</dbReference>
<gene>
    <name evidence="1" type="ORF">JOC94_004587</name>
</gene>